<dbReference type="KEGG" id="surl:BI350_13820"/>
<name>A0A1D8JIG3_9BACL</name>
<accession>A0A1D8JIG3</accession>
<dbReference type="RefSeq" id="WP_075528668.1">
    <property type="nucleotide sequence ID" value="NZ_CP017560.1"/>
</dbReference>
<gene>
    <name evidence="3" type="ORF">BI350_13820</name>
</gene>
<keyword evidence="1" id="KW-0129">CBS domain</keyword>
<dbReference type="Gene3D" id="3.90.550.10">
    <property type="entry name" value="Spore Coat Polysaccharide Biosynthesis Protein SpsA, Chain A"/>
    <property type="match status" value="1"/>
</dbReference>
<evidence type="ECO:0000256" key="1">
    <source>
        <dbReference type="PROSITE-ProRule" id="PRU00703"/>
    </source>
</evidence>
<dbReference type="CDD" id="cd06426">
    <property type="entry name" value="NTP_transferase_like_2"/>
    <property type="match status" value="1"/>
</dbReference>
<dbReference type="InterPro" id="IPR046342">
    <property type="entry name" value="CBS_dom_sf"/>
</dbReference>
<dbReference type="InterPro" id="IPR000644">
    <property type="entry name" value="CBS_dom"/>
</dbReference>
<keyword evidence="4" id="KW-1185">Reference proteome</keyword>
<dbReference type="AlphaFoldDB" id="A0A1D8JIG3"/>
<dbReference type="PANTHER" id="PTHR22572">
    <property type="entry name" value="SUGAR-1-PHOSPHATE GUANYL TRANSFERASE"/>
    <property type="match status" value="1"/>
</dbReference>
<dbReference type="SUPFAM" id="SSF53448">
    <property type="entry name" value="Nucleotide-diphospho-sugar transferases"/>
    <property type="match status" value="1"/>
</dbReference>
<dbReference type="InterPro" id="IPR050486">
    <property type="entry name" value="Mannose-1P_guanyltransferase"/>
</dbReference>
<dbReference type="Pfam" id="PF00483">
    <property type="entry name" value="NTP_transferase"/>
    <property type="match status" value="1"/>
</dbReference>
<dbReference type="Gene3D" id="3.10.580.10">
    <property type="entry name" value="CBS-domain"/>
    <property type="match status" value="1"/>
</dbReference>
<proteinExistence type="predicted"/>
<dbReference type="InterPro" id="IPR029044">
    <property type="entry name" value="Nucleotide-diphossugar_trans"/>
</dbReference>
<dbReference type="EMBL" id="CP017560">
    <property type="protein sequence ID" value="AOV08502.1"/>
    <property type="molecule type" value="Genomic_DNA"/>
</dbReference>
<dbReference type="PROSITE" id="PS51371">
    <property type="entry name" value="CBS"/>
    <property type="match status" value="1"/>
</dbReference>
<evidence type="ECO:0000313" key="4">
    <source>
        <dbReference type="Proteomes" id="UP000185746"/>
    </source>
</evidence>
<dbReference type="Pfam" id="PF00571">
    <property type="entry name" value="CBS"/>
    <property type="match status" value="1"/>
</dbReference>
<sequence length="356" mass="40753">MRNWQDVLIKPDTSIIDAMKIIDETTMQFTAVINDEMNLLGTVTDGDIRRGILRGLDLETQISEVMNPNPFCGRVGKQTYYYQKQMRERKLKQLPIVSKTNVLQYILFADDLEVMAKKTNKVILMIGGLGTRLHPLTKTIPKPMLNVGSKPILETIIESFKSFGFINFVLCVNYKKDMIMDYFQDGSHLGVNIEYIEETKRLGTAGALSLLSETPNEPFFVMNGDLLTKINFEQLLDFHNETNSVATMCVREYEYQIPYGVIETDNDKLLSIVEKPVHKSFVNAGIYVLDPSALDHVPSDDFYDMPELFKKLMSEEKKVLAFPLREYWLDIGQLDDYEQANGDYRENFSMGVNNDG</sequence>
<evidence type="ECO:0000259" key="2">
    <source>
        <dbReference type="PROSITE" id="PS51371"/>
    </source>
</evidence>
<organism evidence="3 4">
    <name type="scientific">Sporosarcina ureilytica</name>
    <dbReference type="NCBI Taxonomy" id="298596"/>
    <lineage>
        <taxon>Bacteria</taxon>
        <taxon>Bacillati</taxon>
        <taxon>Bacillota</taxon>
        <taxon>Bacilli</taxon>
        <taxon>Bacillales</taxon>
        <taxon>Caryophanaceae</taxon>
        <taxon>Sporosarcina</taxon>
    </lineage>
</organism>
<reference evidence="3 4" key="1">
    <citation type="submission" date="2016-09" db="EMBL/GenBank/DDBJ databases">
        <title>Complete genome sequence of the Lysinibacillus sphaericus LMG 22257, a specie of Bacillus with ureolytic activity that can effectively biodeposit calcium carbonate.</title>
        <authorList>
            <person name="Yan W."/>
        </authorList>
    </citation>
    <scope>NUCLEOTIDE SEQUENCE [LARGE SCALE GENOMIC DNA]</scope>
    <source>
        <strain evidence="3 4">LMG 22257</strain>
    </source>
</reference>
<feature type="domain" description="CBS" evidence="2">
    <location>
        <begin position="1"/>
        <end position="58"/>
    </location>
</feature>
<dbReference type="Proteomes" id="UP000185746">
    <property type="component" value="Chromosome"/>
</dbReference>
<protein>
    <submittedName>
        <fullName evidence="3">Alcohol dehydrogenase</fullName>
    </submittedName>
</protein>
<dbReference type="CDD" id="cd04607">
    <property type="entry name" value="CBS_pair_NTP_transferase_assoc"/>
    <property type="match status" value="1"/>
</dbReference>
<evidence type="ECO:0000313" key="3">
    <source>
        <dbReference type="EMBL" id="AOV08502.1"/>
    </source>
</evidence>
<dbReference type="InterPro" id="IPR005835">
    <property type="entry name" value="NTP_transferase_dom"/>
</dbReference>